<dbReference type="RefSeq" id="XP_030993735.1">
    <property type="nucleotide sequence ID" value="XM_031142059.1"/>
</dbReference>
<gene>
    <name evidence="2" type="ORF">E0L32_007327</name>
</gene>
<reference evidence="2 3" key="1">
    <citation type="submission" date="2019-06" db="EMBL/GenBank/DDBJ databases">
        <title>Draft genome sequence of the filamentous fungus Phialemoniopsis curvata isolated from diesel fuel.</title>
        <authorList>
            <person name="Varaljay V.A."/>
            <person name="Lyon W.J."/>
            <person name="Crouch A.L."/>
            <person name="Drake C.E."/>
            <person name="Hollomon J.M."/>
            <person name="Nadeau L.J."/>
            <person name="Nunn H.S."/>
            <person name="Stevenson B.S."/>
            <person name="Bojanowski C.L."/>
            <person name="Crookes-Goodson W.J."/>
        </authorList>
    </citation>
    <scope>NUCLEOTIDE SEQUENCE [LARGE SCALE GENOMIC DNA]</scope>
    <source>
        <strain evidence="2 3">D216</strain>
    </source>
</reference>
<dbReference type="AlphaFoldDB" id="A0A507AZZ5"/>
<dbReference type="PANTHER" id="PTHR35910">
    <property type="entry name" value="2EXR DOMAIN-CONTAINING PROTEIN"/>
    <property type="match status" value="1"/>
</dbReference>
<name>A0A507AZZ5_9PEZI</name>
<evidence type="ECO:0000313" key="3">
    <source>
        <dbReference type="Proteomes" id="UP000319257"/>
    </source>
</evidence>
<accession>A0A507AZZ5</accession>
<protein>
    <recommendedName>
        <fullName evidence="1">2EXR domain-containing protein</fullName>
    </recommendedName>
</protein>
<dbReference type="GeneID" id="41974774"/>
<organism evidence="2 3">
    <name type="scientific">Thyridium curvatum</name>
    <dbReference type="NCBI Taxonomy" id="1093900"/>
    <lineage>
        <taxon>Eukaryota</taxon>
        <taxon>Fungi</taxon>
        <taxon>Dikarya</taxon>
        <taxon>Ascomycota</taxon>
        <taxon>Pezizomycotina</taxon>
        <taxon>Sordariomycetes</taxon>
        <taxon>Sordariomycetidae</taxon>
        <taxon>Thyridiales</taxon>
        <taxon>Thyridiaceae</taxon>
        <taxon>Thyridium</taxon>
    </lineage>
</organism>
<comment type="caution">
    <text evidence="2">The sequence shown here is derived from an EMBL/GenBank/DDBJ whole genome shotgun (WGS) entry which is preliminary data.</text>
</comment>
<dbReference type="Proteomes" id="UP000319257">
    <property type="component" value="Unassembled WGS sequence"/>
</dbReference>
<evidence type="ECO:0000313" key="2">
    <source>
        <dbReference type="EMBL" id="TPX12024.1"/>
    </source>
</evidence>
<dbReference type="Pfam" id="PF20150">
    <property type="entry name" value="2EXR"/>
    <property type="match status" value="1"/>
</dbReference>
<sequence>MSQPQEFRYFSSLPAELRLEIWRLSCQPRVVEVRYAAATDTYHSTAAPPAIVQACQESRAEATRIYRRGFQTRGQEHYIHFCPYLDVLYIPRDGEMGYDDTARDFARLIPDTARSVLSLAIDHVKTDVIRPWEPYNKFCIIQSFPNLQQAFLVVGSVHDGKINDDDDDFNSGIEFVDPKGDPATILRMIDGVLESFCYELGPITCGLGRKEDVWFSPPIPSLIPKAKVLHGLDKSGPDTSSIVCWQLDYEVGWHIGVHVAPALEKERILKGKESAHRYR</sequence>
<proteinExistence type="predicted"/>
<evidence type="ECO:0000259" key="1">
    <source>
        <dbReference type="Pfam" id="PF20150"/>
    </source>
</evidence>
<dbReference type="PANTHER" id="PTHR35910:SF6">
    <property type="entry name" value="2EXR DOMAIN-CONTAINING PROTEIN"/>
    <property type="match status" value="1"/>
</dbReference>
<dbReference type="InterPro" id="IPR045518">
    <property type="entry name" value="2EXR"/>
</dbReference>
<dbReference type="OrthoDB" id="3513892at2759"/>
<feature type="domain" description="2EXR" evidence="1">
    <location>
        <begin position="7"/>
        <end position="88"/>
    </location>
</feature>
<dbReference type="EMBL" id="SKBQ01000044">
    <property type="protein sequence ID" value="TPX12024.1"/>
    <property type="molecule type" value="Genomic_DNA"/>
</dbReference>
<keyword evidence="3" id="KW-1185">Reference proteome</keyword>
<dbReference type="InParanoid" id="A0A507AZZ5"/>